<dbReference type="Proteomes" id="UP000440716">
    <property type="component" value="Unassembled WGS sequence"/>
</dbReference>
<feature type="domain" description="TniQ" evidence="1">
    <location>
        <begin position="7"/>
        <end position="138"/>
    </location>
</feature>
<evidence type="ECO:0000313" key="2">
    <source>
        <dbReference type="EMBL" id="MVA58730.1"/>
    </source>
</evidence>
<proteinExistence type="predicted"/>
<evidence type="ECO:0000259" key="1">
    <source>
        <dbReference type="Pfam" id="PF06527"/>
    </source>
</evidence>
<comment type="caution">
    <text evidence="2">The sequence shown here is derived from an EMBL/GenBank/DDBJ whole genome shotgun (WGS) entry which is preliminary data.</text>
</comment>
<organism evidence="2 3">
    <name type="scientific">Agrobacterium vitis</name>
    <name type="common">Rhizobium vitis</name>
    <dbReference type="NCBI Taxonomy" id="373"/>
    <lineage>
        <taxon>Bacteria</taxon>
        <taxon>Pseudomonadati</taxon>
        <taxon>Pseudomonadota</taxon>
        <taxon>Alphaproteobacteria</taxon>
        <taxon>Hyphomicrobiales</taxon>
        <taxon>Rhizobiaceae</taxon>
        <taxon>Rhizobium/Agrobacterium group</taxon>
        <taxon>Agrobacterium</taxon>
    </lineage>
</organism>
<protein>
    <recommendedName>
        <fullName evidence="1">TniQ domain-containing protein</fullName>
    </recommendedName>
</protein>
<dbReference type="InterPro" id="IPR009492">
    <property type="entry name" value="TniQ"/>
</dbReference>
<dbReference type="AlphaFoldDB" id="A0A7K1RL34"/>
<name>A0A7K1RL34_AGRVI</name>
<dbReference type="Pfam" id="PF06527">
    <property type="entry name" value="TniQ"/>
    <property type="match status" value="1"/>
</dbReference>
<accession>A0A7K1RL34</accession>
<reference evidence="2 3" key="1">
    <citation type="submission" date="2019-12" db="EMBL/GenBank/DDBJ databases">
        <title>Whole-genome sequencing of Allorhizobium vitis.</title>
        <authorList>
            <person name="Gan H.M."/>
            <person name="Szegedi E."/>
            <person name="Burr T."/>
            <person name="Savka M.A."/>
        </authorList>
    </citation>
    <scope>NUCLEOTIDE SEQUENCE [LARGE SCALE GENOMIC DNA]</scope>
    <source>
        <strain evidence="2 3">CG415</strain>
    </source>
</reference>
<evidence type="ECO:0000313" key="3">
    <source>
        <dbReference type="Proteomes" id="UP000440716"/>
    </source>
</evidence>
<dbReference type="RefSeq" id="WP_156592485.1">
    <property type="nucleotide sequence ID" value="NZ_WPHU01000009.1"/>
</dbReference>
<dbReference type="EMBL" id="WPHU01000009">
    <property type="protein sequence ID" value="MVA58730.1"/>
    <property type="molecule type" value="Genomic_DNA"/>
</dbReference>
<gene>
    <name evidence="2" type="ORF">GOZ88_21720</name>
</gene>
<sequence>MAKLFLTLPMQRSETLPSFCSRIAAVNGIGSASEFSAHFGFSFDRLAKGWHTDVGLFAELVGEGPDHLHFGQLLQVGKIVETHGGVFTREFIDTDRCRICPACVLNDIGPKYSLHRAYGRAEWMLRFVHTCPDHGIPLIRLTGKRKNASDFAKQLHAIIDEIEILASKPRSSKPARLQDYAINRLRGGKPPNIWLDSFALQAAAHFTELLGAVIRDDSEPDLESYTSDDWIEVADIGFEIAKDGAAAVRAALQVFLASKQSAHRIRASVFFGRLSAELLERFEQPGYLDLAKFLEDVARERYPKLVSDLPI</sequence>